<gene>
    <name evidence="2" type="ORF">WMSIL1_LOCUS8046</name>
</gene>
<dbReference type="Proteomes" id="UP000321570">
    <property type="component" value="Unassembled WGS sequence"/>
</dbReference>
<feature type="region of interest" description="Disordered" evidence="1">
    <location>
        <begin position="172"/>
        <end position="192"/>
    </location>
</feature>
<evidence type="ECO:0000256" key="1">
    <source>
        <dbReference type="SAM" id="MobiDB-lite"/>
    </source>
</evidence>
<dbReference type="AlphaFoldDB" id="A0A564YNE5"/>
<organism evidence="2 3">
    <name type="scientific">Hymenolepis diminuta</name>
    <name type="common">Rat tapeworm</name>
    <dbReference type="NCBI Taxonomy" id="6216"/>
    <lineage>
        <taxon>Eukaryota</taxon>
        <taxon>Metazoa</taxon>
        <taxon>Spiralia</taxon>
        <taxon>Lophotrochozoa</taxon>
        <taxon>Platyhelminthes</taxon>
        <taxon>Cestoda</taxon>
        <taxon>Eucestoda</taxon>
        <taxon>Cyclophyllidea</taxon>
        <taxon>Hymenolepididae</taxon>
        <taxon>Hymenolepis</taxon>
    </lineage>
</organism>
<evidence type="ECO:0000313" key="2">
    <source>
        <dbReference type="EMBL" id="VUZ48801.1"/>
    </source>
</evidence>
<accession>A0A564YNE5</accession>
<dbReference type="EMBL" id="CABIJS010000310">
    <property type="protein sequence ID" value="VUZ48801.1"/>
    <property type="molecule type" value="Genomic_DNA"/>
</dbReference>
<feature type="region of interest" description="Disordered" evidence="1">
    <location>
        <begin position="300"/>
        <end position="321"/>
    </location>
</feature>
<sequence length="321" mass="34495">MMAAAAASGVQFNPYSGNIGPVGFNYPATQGRGMPNILSKSGGINMMHQGAYGATTPYGFFSTGIEDPLAAARRYDGIQRNRMLQKDLDEARIRAVSREIGITLPSGPLGSDYKITRVAASTDLVFPQSTHPPAPERSIPKGEVVEIIQAGPNGKYLRLPRTGDIYVVKPGASSTSVVNDPNPGRSPNVNNGTAVQQLHQNQQAQSPQPQQPVQIQMNQISGENVSQQVSTSHPSNPSQSSLCSRCRHPTVPSGCLCSSQHQQQQMYSTNQHQVSNAPATQMPYHPPTYTNQYALPITPYVSSPPPNSSTNTPTSHGYPNY</sequence>
<keyword evidence="3" id="KW-1185">Reference proteome</keyword>
<reference evidence="2 3" key="1">
    <citation type="submission" date="2019-07" db="EMBL/GenBank/DDBJ databases">
        <authorList>
            <person name="Jastrzebski P J."/>
            <person name="Paukszto L."/>
            <person name="Jastrzebski P J."/>
        </authorList>
    </citation>
    <scope>NUCLEOTIDE SEQUENCE [LARGE SCALE GENOMIC DNA]</scope>
    <source>
        <strain evidence="2 3">WMS-il1</strain>
    </source>
</reference>
<evidence type="ECO:0000313" key="3">
    <source>
        <dbReference type="Proteomes" id="UP000321570"/>
    </source>
</evidence>
<protein>
    <submittedName>
        <fullName evidence="2">Uncharacterized protein</fullName>
    </submittedName>
</protein>
<proteinExistence type="predicted"/>
<name>A0A564YNE5_HYMDI</name>
<feature type="compositionally biased region" description="Low complexity" evidence="1">
    <location>
        <begin position="230"/>
        <end position="244"/>
    </location>
</feature>
<feature type="region of interest" description="Disordered" evidence="1">
    <location>
        <begin position="222"/>
        <end position="245"/>
    </location>
</feature>